<dbReference type="EMBL" id="JBFXLR010000063">
    <property type="protein sequence ID" value="KAL2840726.1"/>
    <property type="molecule type" value="Genomic_DNA"/>
</dbReference>
<evidence type="ECO:0000313" key="2">
    <source>
        <dbReference type="EMBL" id="KAL2840726.1"/>
    </source>
</evidence>
<dbReference type="Gene3D" id="1.25.40.20">
    <property type="entry name" value="Ankyrin repeat-containing domain"/>
    <property type="match status" value="1"/>
</dbReference>
<feature type="repeat" description="ANK" evidence="1">
    <location>
        <begin position="171"/>
        <end position="203"/>
    </location>
</feature>
<name>A0ABR4JL12_9EURO</name>
<dbReference type="InterPro" id="IPR036770">
    <property type="entry name" value="Ankyrin_rpt-contain_sf"/>
</dbReference>
<comment type="caution">
    <text evidence="2">The sequence shown here is derived from an EMBL/GenBank/DDBJ whole genome shotgun (WGS) entry which is preliminary data.</text>
</comment>
<dbReference type="SUPFAM" id="SSF48403">
    <property type="entry name" value="Ankyrin repeat"/>
    <property type="match status" value="1"/>
</dbReference>
<gene>
    <name evidence="2" type="ORF">BJX68DRAFT_271500</name>
</gene>
<dbReference type="RefSeq" id="XP_070894197.1">
    <property type="nucleotide sequence ID" value="XM_071046951.1"/>
</dbReference>
<evidence type="ECO:0000313" key="3">
    <source>
        <dbReference type="Proteomes" id="UP001610444"/>
    </source>
</evidence>
<accession>A0ABR4JL12</accession>
<evidence type="ECO:0000256" key="1">
    <source>
        <dbReference type="PROSITE-ProRule" id="PRU00023"/>
    </source>
</evidence>
<dbReference type="InterPro" id="IPR002110">
    <property type="entry name" value="Ankyrin_rpt"/>
</dbReference>
<dbReference type="GeneID" id="98162115"/>
<evidence type="ECO:0008006" key="4">
    <source>
        <dbReference type="Google" id="ProtNLM"/>
    </source>
</evidence>
<keyword evidence="1" id="KW-0040">ANK repeat</keyword>
<dbReference type="PROSITE" id="PS50088">
    <property type="entry name" value="ANK_REPEAT"/>
    <property type="match status" value="1"/>
</dbReference>
<dbReference type="SMART" id="SM00248">
    <property type="entry name" value="ANK"/>
    <property type="match status" value="3"/>
</dbReference>
<keyword evidence="3" id="KW-1185">Reference proteome</keyword>
<proteinExistence type="predicted"/>
<dbReference type="Proteomes" id="UP001610444">
    <property type="component" value="Unassembled WGS sequence"/>
</dbReference>
<protein>
    <recommendedName>
        <fullName evidence="4">Ankyrin repeat-containing domain protein</fullName>
    </recommendedName>
</protein>
<reference evidence="2 3" key="1">
    <citation type="submission" date="2024-07" db="EMBL/GenBank/DDBJ databases">
        <title>Section-level genome sequencing and comparative genomics of Aspergillus sections Usti and Cavernicolus.</title>
        <authorList>
            <consortium name="Lawrence Berkeley National Laboratory"/>
            <person name="Nybo J.L."/>
            <person name="Vesth T.C."/>
            <person name="Theobald S."/>
            <person name="Frisvad J.C."/>
            <person name="Larsen T.O."/>
            <person name="Kjaerboelling I."/>
            <person name="Rothschild-Mancinelli K."/>
            <person name="Lyhne E.K."/>
            <person name="Kogle M.E."/>
            <person name="Barry K."/>
            <person name="Clum A."/>
            <person name="Na H."/>
            <person name="Ledsgaard L."/>
            <person name="Lin J."/>
            <person name="Lipzen A."/>
            <person name="Kuo A."/>
            <person name="Riley R."/>
            <person name="Mondo S."/>
            <person name="LaButti K."/>
            <person name="Haridas S."/>
            <person name="Pangalinan J."/>
            <person name="Salamov A.A."/>
            <person name="Simmons B.A."/>
            <person name="Magnuson J.K."/>
            <person name="Chen J."/>
            <person name="Drula E."/>
            <person name="Henrissat B."/>
            <person name="Wiebenga A."/>
            <person name="Lubbers R.J."/>
            <person name="Gomes A.C."/>
            <person name="Macurrencykelacurrency M.R."/>
            <person name="Stajich J."/>
            <person name="Grigoriev I.V."/>
            <person name="Mortensen U.H."/>
            <person name="De vries R.P."/>
            <person name="Baker S.E."/>
            <person name="Andersen M.R."/>
        </authorList>
    </citation>
    <scope>NUCLEOTIDE SEQUENCE [LARGE SCALE GENOMIC DNA]</scope>
    <source>
        <strain evidence="2 3">CBS 756.74</strain>
    </source>
</reference>
<organism evidence="2 3">
    <name type="scientific">Aspergillus pseudodeflectus</name>
    <dbReference type="NCBI Taxonomy" id="176178"/>
    <lineage>
        <taxon>Eukaryota</taxon>
        <taxon>Fungi</taxon>
        <taxon>Dikarya</taxon>
        <taxon>Ascomycota</taxon>
        <taxon>Pezizomycotina</taxon>
        <taxon>Eurotiomycetes</taxon>
        <taxon>Eurotiomycetidae</taxon>
        <taxon>Eurotiales</taxon>
        <taxon>Aspergillaceae</taxon>
        <taxon>Aspergillus</taxon>
        <taxon>Aspergillus subgen. Nidulantes</taxon>
    </lineage>
</organism>
<sequence>MSWDDLPIEIHRLIFEHLAPNFAVATSNKQNLQKIFLVSKSWNELLREALMQNNTVETLITEAHASPGLILESLRRTAQKEHLHPGQTQQSERARHRLNTLLITCTTPTPYPAAMSYLLSLGADPSTTDKGVPLLSLTLVTSDLDAVKALLEYKPQLEDMSDSDSYESELRSNTPLGYAILVWKVEIAEALLKAGASLDIILNWYHGYDDPWEYISYMKGTEMMAMMRVLLDNGGVDLWKEKRREETQSGEHPLGFAVDCDNVQIAQLFLEKGFRPHDEEDIKRVVGLAQSEEMRALLKGYFPEI</sequence>